<feature type="domain" description="Translation elongation factor EFTs/EF1B dimerisation" evidence="10">
    <location>
        <begin position="71"/>
        <end position="264"/>
    </location>
</feature>
<dbReference type="Gene3D" id="1.10.8.10">
    <property type="entry name" value="DNA helicase RuvA subunit, C-terminal domain"/>
    <property type="match status" value="1"/>
</dbReference>
<comment type="similarity">
    <text evidence="2 7 8">Belongs to the EF-Ts family.</text>
</comment>
<keyword evidence="5 7" id="KW-0251">Elongation factor</keyword>
<dbReference type="FunFam" id="3.30.479.20:FF:000001">
    <property type="entry name" value="Elongation factor Ts"/>
    <property type="match status" value="1"/>
</dbReference>
<dbReference type="CDD" id="cd14275">
    <property type="entry name" value="UBA_EF-Ts"/>
    <property type="match status" value="1"/>
</dbReference>
<dbReference type="FunFam" id="1.10.286.20:FF:000001">
    <property type="entry name" value="Elongation factor Ts"/>
    <property type="match status" value="1"/>
</dbReference>
<dbReference type="InterPro" id="IPR036402">
    <property type="entry name" value="EF-Ts_dimer_sf"/>
</dbReference>
<dbReference type="InterPro" id="IPR014039">
    <property type="entry name" value="Transl_elong_EFTs/EF1B_dimer"/>
</dbReference>
<evidence type="ECO:0000256" key="1">
    <source>
        <dbReference type="ARBA" id="ARBA00004496"/>
    </source>
</evidence>
<evidence type="ECO:0000259" key="10">
    <source>
        <dbReference type="Pfam" id="PF00889"/>
    </source>
</evidence>
<evidence type="ECO:0000256" key="4">
    <source>
        <dbReference type="ARBA" id="ARBA00022490"/>
    </source>
</evidence>
<protein>
    <recommendedName>
        <fullName evidence="3 7">Elongation factor Ts</fullName>
        <shortName evidence="7">EF-Ts</shortName>
    </recommendedName>
</protein>
<evidence type="ECO:0000256" key="9">
    <source>
        <dbReference type="RuleBase" id="RU000643"/>
    </source>
</evidence>
<organism evidence="11 12">
    <name type="scientific">Neisseria musculi</name>
    <dbReference type="NCBI Taxonomy" id="1815583"/>
    <lineage>
        <taxon>Bacteria</taxon>
        <taxon>Pseudomonadati</taxon>
        <taxon>Pseudomonadota</taxon>
        <taxon>Betaproteobacteria</taxon>
        <taxon>Neisseriales</taxon>
        <taxon>Neisseriaceae</taxon>
        <taxon>Neisseria</taxon>
    </lineage>
</organism>
<dbReference type="SUPFAM" id="SSF54713">
    <property type="entry name" value="Elongation factor Ts (EF-Ts), dimerisation domain"/>
    <property type="match status" value="2"/>
</dbReference>
<name>A0A7H1MC48_9NEIS</name>
<dbReference type="EMBL" id="CP060414">
    <property type="protein sequence ID" value="QNT59213.1"/>
    <property type="molecule type" value="Genomic_DNA"/>
</dbReference>
<proteinExistence type="inferred from homology"/>
<dbReference type="PANTHER" id="PTHR11741:SF0">
    <property type="entry name" value="ELONGATION FACTOR TS, MITOCHONDRIAL"/>
    <property type="match status" value="1"/>
</dbReference>
<dbReference type="GO" id="GO:0005737">
    <property type="term" value="C:cytoplasm"/>
    <property type="evidence" value="ECO:0007669"/>
    <property type="project" value="UniProtKB-SubCell"/>
</dbReference>
<accession>A0A7H1MC48</accession>
<evidence type="ECO:0000313" key="11">
    <source>
        <dbReference type="EMBL" id="QNT59213.1"/>
    </source>
</evidence>
<comment type="function">
    <text evidence="7 8">Associates with the EF-Tu.GDP complex and induces the exchange of GDP to GTP. It remains bound to the aminoacyl-tRNA.EF-Tu.GTP complex up to the GTP hydrolysis stage on the ribosome.</text>
</comment>
<dbReference type="Gene3D" id="1.10.286.20">
    <property type="match status" value="1"/>
</dbReference>
<keyword evidence="6 7" id="KW-0648">Protein biosynthesis</keyword>
<dbReference type="HAMAP" id="MF_00050">
    <property type="entry name" value="EF_Ts"/>
    <property type="match status" value="1"/>
</dbReference>
<dbReference type="GO" id="GO:0003746">
    <property type="term" value="F:translation elongation factor activity"/>
    <property type="evidence" value="ECO:0007669"/>
    <property type="project" value="UniProtKB-UniRule"/>
</dbReference>
<comment type="subcellular location">
    <subcellularLocation>
        <location evidence="1 7 9">Cytoplasm</location>
    </subcellularLocation>
</comment>
<evidence type="ECO:0000256" key="7">
    <source>
        <dbReference type="HAMAP-Rule" id="MF_00050"/>
    </source>
</evidence>
<dbReference type="InterPro" id="IPR018101">
    <property type="entry name" value="Transl_elong_Ts_CS"/>
</dbReference>
<dbReference type="FunFam" id="1.10.8.10:FF:000001">
    <property type="entry name" value="Elongation factor Ts"/>
    <property type="match status" value="1"/>
</dbReference>
<dbReference type="PANTHER" id="PTHR11741">
    <property type="entry name" value="ELONGATION FACTOR TS"/>
    <property type="match status" value="1"/>
</dbReference>
<dbReference type="PROSITE" id="PS01127">
    <property type="entry name" value="EF_TS_2"/>
    <property type="match status" value="1"/>
</dbReference>
<dbReference type="InterPro" id="IPR009060">
    <property type="entry name" value="UBA-like_sf"/>
</dbReference>
<dbReference type="AlphaFoldDB" id="A0A7H1MC48"/>
<keyword evidence="4 7" id="KW-0963">Cytoplasm</keyword>
<dbReference type="InterPro" id="IPR001816">
    <property type="entry name" value="Transl_elong_EFTs/EF1B"/>
</dbReference>
<evidence type="ECO:0000256" key="5">
    <source>
        <dbReference type="ARBA" id="ARBA00022768"/>
    </source>
</evidence>
<evidence type="ECO:0000313" key="12">
    <source>
        <dbReference type="Proteomes" id="UP000516412"/>
    </source>
</evidence>
<evidence type="ECO:0000256" key="8">
    <source>
        <dbReference type="RuleBase" id="RU000642"/>
    </source>
</evidence>
<evidence type="ECO:0000256" key="2">
    <source>
        <dbReference type="ARBA" id="ARBA00005532"/>
    </source>
</evidence>
<dbReference type="PROSITE" id="PS01126">
    <property type="entry name" value="EF_TS_1"/>
    <property type="match status" value="1"/>
</dbReference>
<dbReference type="KEGG" id="nmus:H7A79_2096"/>
<sequence>MAEITAKMVADLRAATGLGMMECKKALVEAEGNMEKAEEILRIKSGAKAGKLAGRTAAEGVLAFAIEGNTGALVEVNCETDFVAKDAGFVAFANSVAQTAAAKKPATLEELGALVEEERKAIIAKLGENMSVRRFEVIETANSLTAYIHGALATEGVLVEYKGAEDIARKVGMHIVAAKPQCVSEAEVDAETVEKERHIYTQQAIESGKPADIAAKMVEGRIKKFLAEITLNGQAFVMNPDQTVARYLKENGTEVVRFVRYKVGDGIEKKEVDYAAEVAAAAKV</sequence>
<dbReference type="Pfam" id="PF00889">
    <property type="entry name" value="EF_TS"/>
    <property type="match status" value="1"/>
</dbReference>
<dbReference type="NCBIfam" id="TIGR00116">
    <property type="entry name" value="tsf"/>
    <property type="match status" value="1"/>
</dbReference>
<dbReference type="RefSeq" id="WP_135034013.1">
    <property type="nucleotide sequence ID" value="NZ_CP060414.2"/>
</dbReference>
<evidence type="ECO:0000256" key="3">
    <source>
        <dbReference type="ARBA" id="ARBA00016956"/>
    </source>
</evidence>
<dbReference type="SUPFAM" id="SSF46934">
    <property type="entry name" value="UBA-like"/>
    <property type="match status" value="1"/>
</dbReference>
<feature type="region of interest" description="Involved in Mg(2+) ion dislocation from EF-Tu" evidence="7">
    <location>
        <begin position="80"/>
        <end position="83"/>
    </location>
</feature>
<evidence type="ECO:0000256" key="6">
    <source>
        <dbReference type="ARBA" id="ARBA00022917"/>
    </source>
</evidence>
<reference evidence="11" key="1">
    <citation type="submission" date="2024-06" db="EMBL/GenBank/DDBJ databases">
        <title>Complete Genome Sequence of mouse commensal type strain Neisseria musculi.</title>
        <authorList>
            <person name="Thapa E."/>
            <person name="Aluvathingal J."/>
            <person name="Nadendla S."/>
            <person name="Mehta A."/>
            <person name="Tettelin H."/>
            <person name="Weyand N.J."/>
        </authorList>
    </citation>
    <scope>NUCLEOTIDE SEQUENCE</scope>
    <source>
        <strain evidence="11">NW831</strain>
    </source>
</reference>
<dbReference type="Gene3D" id="3.30.479.20">
    <property type="entry name" value="Elongation factor Ts, dimerisation domain"/>
    <property type="match status" value="2"/>
</dbReference>
<gene>
    <name evidence="7 11" type="primary">tsf</name>
    <name evidence="11" type="ORF">H7A79_2096</name>
</gene>
<keyword evidence="12" id="KW-1185">Reference proteome</keyword>
<dbReference type="Proteomes" id="UP000516412">
    <property type="component" value="Chromosome"/>
</dbReference>